<dbReference type="RefSeq" id="WP_074699415.1">
    <property type="nucleotide sequence ID" value="NZ_CP018863.1"/>
</dbReference>
<dbReference type="EMBL" id="FNKH01000002">
    <property type="protein sequence ID" value="SDQ38554.1"/>
    <property type="molecule type" value="Genomic_DNA"/>
</dbReference>
<dbReference type="KEGG" id="acry:AC20117_12780"/>
<dbReference type="InterPro" id="IPR032479">
    <property type="entry name" value="DUF5058"/>
</dbReference>
<feature type="transmembrane region" description="Helical" evidence="1">
    <location>
        <begin position="172"/>
        <end position="193"/>
    </location>
</feature>
<proteinExistence type="predicted"/>
<evidence type="ECO:0000313" key="2">
    <source>
        <dbReference type="EMBL" id="SDQ38554.1"/>
    </source>
</evidence>
<keyword evidence="3" id="KW-1185">Reference proteome</keyword>
<keyword evidence="1" id="KW-1133">Transmembrane helix</keyword>
<dbReference type="Pfam" id="PF16481">
    <property type="entry name" value="DUF5058"/>
    <property type="match status" value="1"/>
</dbReference>
<evidence type="ECO:0008006" key="4">
    <source>
        <dbReference type="Google" id="ProtNLM"/>
    </source>
</evidence>
<feature type="transmembrane region" description="Helical" evidence="1">
    <location>
        <begin position="134"/>
        <end position="160"/>
    </location>
</feature>
<dbReference type="Proteomes" id="UP000181917">
    <property type="component" value="Unassembled WGS sequence"/>
</dbReference>
<dbReference type="AlphaFoldDB" id="A0A1H1AFU6"/>
<feature type="transmembrane region" description="Helical" evidence="1">
    <location>
        <begin position="230"/>
        <end position="247"/>
    </location>
</feature>
<reference evidence="2 3" key="1">
    <citation type="submission" date="2016-10" db="EMBL/GenBank/DDBJ databases">
        <authorList>
            <person name="de Groot N.N."/>
        </authorList>
    </citation>
    <scope>NUCLEOTIDE SEQUENCE [LARGE SCALE GENOMIC DNA]</scope>
    <source>
        <strain evidence="2 3">DSM 20117</strain>
    </source>
</reference>
<feature type="transmembrane region" description="Helical" evidence="1">
    <location>
        <begin position="67"/>
        <end position="92"/>
    </location>
</feature>
<sequence>MSPTTSSIVSAAGESTDILAIANMPVLWICAAGVFAVILIQSVIYMKAARKAAPAAEITGPELKTAFRSGAIAAIGPSLAVVMVAIALLAVFGTPAVLVRIGLIGSAAYETGAASIAAGSAGAELGGPTYTQNVFAIAFFAMSMGGAMWMLATLILTPLMKRGGTKLAKVNPAAMSIVPGAALLGAFIALGVAEVPKSMIHVYALLTSAAVMGLCAAVGRSRKRAWLREWGLGFAIVAGLVVAYMAHTAGTPVA</sequence>
<protein>
    <recommendedName>
        <fullName evidence="4">DUF5058 domain-containing protein</fullName>
    </recommendedName>
</protein>
<evidence type="ECO:0000256" key="1">
    <source>
        <dbReference type="SAM" id="Phobius"/>
    </source>
</evidence>
<accession>A0A1H1AFU6</accession>
<keyword evidence="1" id="KW-0812">Transmembrane</keyword>
<gene>
    <name evidence="2" type="ORF">SAMN04489742_0908</name>
</gene>
<dbReference type="STRING" id="37928.SAMN04489742_0908"/>
<keyword evidence="1" id="KW-0472">Membrane</keyword>
<name>A0A1H1AFU6_9MICC</name>
<feature type="transmembrane region" description="Helical" evidence="1">
    <location>
        <begin position="26"/>
        <end position="46"/>
    </location>
</feature>
<dbReference type="OrthoDB" id="86868at2"/>
<feature type="transmembrane region" description="Helical" evidence="1">
    <location>
        <begin position="199"/>
        <end position="218"/>
    </location>
</feature>
<evidence type="ECO:0000313" key="3">
    <source>
        <dbReference type="Proteomes" id="UP000181917"/>
    </source>
</evidence>
<organism evidence="2 3">
    <name type="scientific">Crystallibacter crystallopoietes</name>
    <dbReference type="NCBI Taxonomy" id="37928"/>
    <lineage>
        <taxon>Bacteria</taxon>
        <taxon>Bacillati</taxon>
        <taxon>Actinomycetota</taxon>
        <taxon>Actinomycetes</taxon>
        <taxon>Micrococcales</taxon>
        <taxon>Micrococcaceae</taxon>
        <taxon>Crystallibacter</taxon>
    </lineage>
</organism>